<dbReference type="GO" id="GO:0005739">
    <property type="term" value="C:mitochondrion"/>
    <property type="evidence" value="ECO:0007669"/>
    <property type="project" value="TreeGrafter"/>
</dbReference>
<dbReference type="GO" id="GO:0004364">
    <property type="term" value="F:glutathione transferase activity"/>
    <property type="evidence" value="ECO:0007669"/>
    <property type="project" value="TreeGrafter"/>
</dbReference>
<evidence type="ECO:0000313" key="2">
    <source>
        <dbReference type="Proteomes" id="UP000245699"/>
    </source>
</evidence>
<dbReference type="GO" id="GO:0004602">
    <property type="term" value="F:glutathione peroxidase activity"/>
    <property type="evidence" value="ECO:0007669"/>
    <property type="project" value="TreeGrafter"/>
</dbReference>
<dbReference type="OrthoDB" id="4664297at2759"/>
<dbReference type="InterPro" id="IPR036249">
    <property type="entry name" value="Thioredoxin-like_sf"/>
</dbReference>
<organism evidence="1 2">
    <name type="scientific">Furculomyces boomerangus</name>
    <dbReference type="NCBI Taxonomy" id="61424"/>
    <lineage>
        <taxon>Eukaryota</taxon>
        <taxon>Fungi</taxon>
        <taxon>Fungi incertae sedis</taxon>
        <taxon>Zoopagomycota</taxon>
        <taxon>Kickxellomycotina</taxon>
        <taxon>Harpellomycetes</taxon>
        <taxon>Harpellales</taxon>
        <taxon>Harpellaceae</taxon>
        <taxon>Furculomyces</taxon>
    </lineage>
</organism>
<dbReference type="Gene3D" id="3.40.30.10">
    <property type="entry name" value="Glutaredoxin"/>
    <property type="match status" value="2"/>
</dbReference>
<reference evidence="1 2" key="1">
    <citation type="journal article" date="2018" name="MBio">
        <title>Comparative Genomics Reveals the Core Gene Toolbox for the Fungus-Insect Symbiosis.</title>
        <authorList>
            <person name="Wang Y."/>
            <person name="Stata M."/>
            <person name="Wang W."/>
            <person name="Stajich J.E."/>
            <person name="White M.M."/>
            <person name="Moncalvo J.M."/>
        </authorList>
    </citation>
    <scope>NUCLEOTIDE SEQUENCE [LARGE SCALE GENOMIC DNA]</scope>
    <source>
        <strain evidence="1 2">AUS-77-4</strain>
    </source>
</reference>
<dbReference type="AlphaFoldDB" id="A0A2T9Y4E7"/>
<comment type="caution">
    <text evidence="1">The sequence shown here is derived from an EMBL/GenBank/DDBJ whole genome shotgun (WGS) entry which is preliminary data.</text>
</comment>
<dbReference type="EMBL" id="MBFT01000793">
    <property type="protein sequence ID" value="PVU87187.1"/>
    <property type="molecule type" value="Genomic_DNA"/>
</dbReference>
<keyword evidence="2" id="KW-1185">Reference proteome</keyword>
<sequence length="281" mass="31690">MHPKVSVYFDFNSTYSFLTSVRIYQICNGNSASVKPLHSQYPLSSTDITHPTISKVRFEQKPIEYGVLLAKSGQKGPPITPGSTRANYTWIDLIRTLKKLGLDRDIGTPDSSWWPQKVSFPNRITYILSNRDVFAEGAKELINNYKPENYDSSWRDIIIDSGYTLEEAITSEYVFRVYEKVFFEHVKITDWSVHVDILEKILAKHPSASRGLGGSKTIIELAKNSKTVRVASFKPTQNALELGLFGIPTFVGDGDTFFWGNDHLTDAAINVCQAQKNKSKL</sequence>
<protein>
    <recommendedName>
        <fullName evidence="3">DSBA-like thioredoxin domain-containing protein</fullName>
    </recommendedName>
</protein>
<dbReference type="InterPro" id="IPR051924">
    <property type="entry name" value="GST_Kappa/NadH"/>
</dbReference>
<dbReference type="SUPFAM" id="SSF52833">
    <property type="entry name" value="Thioredoxin-like"/>
    <property type="match status" value="1"/>
</dbReference>
<gene>
    <name evidence="1" type="ORF">BB559_006184</name>
</gene>
<dbReference type="GO" id="GO:0006749">
    <property type="term" value="P:glutathione metabolic process"/>
    <property type="evidence" value="ECO:0007669"/>
    <property type="project" value="TreeGrafter"/>
</dbReference>
<evidence type="ECO:0000313" key="1">
    <source>
        <dbReference type="EMBL" id="PVU87187.1"/>
    </source>
</evidence>
<dbReference type="GO" id="GO:0005777">
    <property type="term" value="C:peroxisome"/>
    <property type="evidence" value="ECO:0007669"/>
    <property type="project" value="TreeGrafter"/>
</dbReference>
<dbReference type="STRING" id="61424.A0A2T9Y4E7"/>
<dbReference type="PANTHER" id="PTHR42943:SF4">
    <property type="entry name" value="C2H2-TYPE DOMAIN-CONTAINING PROTEIN"/>
    <property type="match status" value="1"/>
</dbReference>
<dbReference type="Proteomes" id="UP000245699">
    <property type="component" value="Unassembled WGS sequence"/>
</dbReference>
<name>A0A2T9Y4E7_9FUNG</name>
<evidence type="ECO:0008006" key="3">
    <source>
        <dbReference type="Google" id="ProtNLM"/>
    </source>
</evidence>
<dbReference type="PANTHER" id="PTHR42943">
    <property type="entry name" value="GLUTATHIONE S-TRANSFERASE KAPPA"/>
    <property type="match status" value="1"/>
</dbReference>
<accession>A0A2T9Y4E7</accession>
<proteinExistence type="predicted"/>